<feature type="compositionally biased region" description="Polar residues" evidence="4">
    <location>
        <begin position="233"/>
        <end position="256"/>
    </location>
</feature>
<comment type="caution">
    <text evidence="6">The sequence shown here is derived from an EMBL/GenBank/DDBJ whole genome shotgun (WGS) entry which is preliminary data.</text>
</comment>
<proteinExistence type="predicted"/>
<dbReference type="InterPro" id="IPR011990">
    <property type="entry name" value="TPR-like_helical_dom_sf"/>
</dbReference>
<evidence type="ECO:0000256" key="4">
    <source>
        <dbReference type="SAM" id="MobiDB-lite"/>
    </source>
</evidence>
<evidence type="ECO:0008006" key="8">
    <source>
        <dbReference type="Google" id="ProtNLM"/>
    </source>
</evidence>
<dbReference type="InterPro" id="IPR019734">
    <property type="entry name" value="TPR_rpt"/>
</dbReference>
<feature type="repeat" description="TPR" evidence="3">
    <location>
        <begin position="506"/>
        <end position="539"/>
    </location>
</feature>
<feature type="compositionally biased region" description="Low complexity" evidence="4">
    <location>
        <begin position="257"/>
        <end position="267"/>
    </location>
</feature>
<dbReference type="SMART" id="SM00028">
    <property type="entry name" value="TPR"/>
    <property type="match status" value="6"/>
</dbReference>
<feature type="repeat" description="TPR" evidence="3">
    <location>
        <begin position="543"/>
        <end position="576"/>
    </location>
</feature>
<dbReference type="Pfam" id="PF13432">
    <property type="entry name" value="TPR_16"/>
    <property type="match status" value="4"/>
</dbReference>
<evidence type="ECO:0000313" key="7">
    <source>
        <dbReference type="Proteomes" id="UP000228947"/>
    </source>
</evidence>
<keyword evidence="1" id="KW-0677">Repeat</keyword>
<keyword evidence="5" id="KW-0472">Membrane</keyword>
<dbReference type="AlphaFoldDB" id="A0A2M8PXK9"/>
<evidence type="ECO:0000256" key="5">
    <source>
        <dbReference type="SAM" id="Phobius"/>
    </source>
</evidence>
<evidence type="ECO:0000256" key="3">
    <source>
        <dbReference type="PROSITE-ProRule" id="PRU00339"/>
    </source>
</evidence>
<evidence type="ECO:0000256" key="1">
    <source>
        <dbReference type="ARBA" id="ARBA00022737"/>
    </source>
</evidence>
<feature type="non-terminal residue" evidence="6">
    <location>
        <position position="679"/>
    </location>
</feature>
<dbReference type="EMBL" id="PGTL01000023">
    <property type="protein sequence ID" value="PJF42289.1"/>
    <property type="molecule type" value="Genomic_DNA"/>
</dbReference>
<protein>
    <recommendedName>
        <fullName evidence="8">Tetratricopeptide repeat protein</fullName>
    </recommendedName>
</protein>
<organism evidence="6 7">
    <name type="scientific">Candidatus Thermofonsia Clade 1 bacterium</name>
    <dbReference type="NCBI Taxonomy" id="2364210"/>
    <lineage>
        <taxon>Bacteria</taxon>
        <taxon>Bacillati</taxon>
        <taxon>Chloroflexota</taxon>
        <taxon>Candidatus Thermofontia</taxon>
        <taxon>Candidatus Thermofonsia Clade 1</taxon>
    </lineage>
</organism>
<sequence>MANEQAQQLLQQGIAAAKAGRRDEARRLLQDAIRRDAANETAWLWLSGVANTDEERIFCLMKILEINPSNQNALKGLAKLGVKPPTSTAIRRLKDQPPPQGLEATVRPPTAPLKRIEAEAPPSAPAKPPSSARLERPSAVPQPPVPILDERRIASLSEAASRFLDGYERLPEATLPFLWTRKKRGRIGELSDQALRLRLGAAFVGGIAVLAGVIFLLVNLLGDSGTAVALRGTNTPMPTQTPSATPTFGLTNTPSNTPAVPRTATPTPNLPPGSIYSPTLTPAFPEPRSVPMRTAIALLSSGNYDKALTILEDERKGLELAKDERYYDIIYYMVSAYLAQNRPGEAARLLDANRNPGNAAFHAARALLGFVRGELDAALSDALAALRADPRWVEAAVIAARVQVQRGNLPAARDVLRNAISANPRNVKLLLARAEINLSSGALNDALSDAELALYLDPLNRSAYQVRNEALLAIAAAQSDPVARIEAYGRAVIGAQAYLIYYPGDTEAWWQLGRARQGEGNLSEALDAYAQAVVVDRSSETARKVFLAQGELLLQLRRYAEARDAFEAALAIRETSDARRGRLEAARALGDYTTALDDVTFLLRENPEDAALLSAQLDMLLAAWMRQDISESQFTAAANRLTDDRLAALTSQARHNAVLYRGVVRYLEGNYQAALNDLN</sequence>
<feature type="transmembrane region" description="Helical" evidence="5">
    <location>
        <begin position="199"/>
        <end position="221"/>
    </location>
</feature>
<gene>
    <name evidence="6" type="ORF">CUN50_04635</name>
</gene>
<dbReference type="PANTHER" id="PTHR45586">
    <property type="entry name" value="TPR REPEAT-CONTAINING PROTEIN PA4667"/>
    <property type="match status" value="1"/>
</dbReference>
<keyword evidence="2 3" id="KW-0802">TPR repeat</keyword>
<dbReference type="SUPFAM" id="SSF48452">
    <property type="entry name" value="TPR-like"/>
    <property type="match status" value="3"/>
</dbReference>
<dbReference type="Proteomes" id="UP000228947">
    <property type="component" value="Unassembled WGS sequence"/>
</dbReference>
<name>A0A2M8PXK9_9CHLR</name>
<keyword evidence="5" id="KW-1133">Transmembrane helix</keyword>
<feature type="region of interest" description="Disordered" evidence="4">
    <location>
        <begin position="89"/>
        <end position="145"/>
    </location>
</feature>
<evidence type="ECO:0000313" key="6">
    <source>
        <dbReference type="EMBL" id="PJF42289.1"/>
    </source>
</evidence>
<accession>A0A2M8PXK9</accession>
<keyword evidence="5" id="KW-0812">Transmembrane</keyword>
<dbReference type="PROSITE" id="PS50005">
    <property type="entry name" value="TPR"/>
    <property type="match status" value="2"/>
</dbReference>
<dbReference type="PANTHER" id="PTHR45586:SF1">
    <property type="entry name" value="LIPOPOLYSACCHARIDE ASSEMBLY PROTEIN B"/>
    <property type="match status" value="1"/>
</dbReference>
<dbReference type="InterPro" id="IPR051012">
    <property type="entry name" value="CellSynth/LPSAsmb/PSIAsmb"/>
</dbReference>
<dbReference type="Gene3D" id="1.25.40.10">
    <property type="entry name" value="Tetratricopeptide repeat domain"/>
    <property type="match status" value="4"/>
</dbReference>
<reference evidence="6 7" key="1">
    <citation type="submission" date="2017-11" db="EMBL/GenBank/DDBJ databases">
        <title>Evolution of Phototrophy in the Chloroflexi Phylum Driven by Horizontal Gene Transfer.</title>
        <authorList>
            <person name="Ward L.M."/>
            <person name="Hemp J."/>
            <person name="Shih P.M."/>
            <person name="Mcglynn S.E."/>
            <person name="Fischer W."/>
        </authorList>
    </citation>
    <scope>NUCLEOTIDE SEQUENCE [LARGE SCALE GENOMIC DNA]</scope>
    <source>
        <strain evidence="6">CP1_1M</strain>
    </source>
</reference>
<evidence type="ECO:0000256" key="2">
    <source>
        <dbReference type="ARBA" id="ARBA00022803"/>
    </source>
</evidence>
<feature type="region of interest" description="Disordered" evidence="4">
    <location>
        <begin position="233"/>
        <end position="273"/>
    </location>
</feature>